<dbReference type="EMBL" id="BASM01000034">
    <property type="protein sequence ID" value="GAD27704.1"/>
    <property type="molecule type" value="Genomic_DNA"/>
</dbReference>
<feature type="region of interest" description="Disordered" evidence="1">
    <location>
        <begin position="17"/>
        <end position="44"/>
    </location>
</feature>
<sequence>MAYQTKQPARIAKNYLGNAGETGNEQRVGQEGDAHGPAYFIRMS</sequence>
<keyword evidence="3" id="KW-1185">Reference proteome</keyword>
<protein>
    <recommendedName>
        <fullName evidence="4">Transposase</fullName>
    </recommendedName>
</protein>
<accession>A0ABQ0IZS3</accession>
<comment type="caution">
    <text evidence="2">The sequence shown here is derived from an EMBL/GenBank/DDBJ whole genome shotgun (WGS) entry which is preliminary data.</text>
</comment>
<reference evidence="2 3" key="1">
    <citation type="submission" date="2013-08" db="EMBL/GenBank/DDBJ databases">
        <title>Gluconobacter thailandicus NBRC 3257 whole genome sequence.</title>
        <authorList>
            <person name="Matsutani M."/>
            <person name="Yakushi T."/>
            <person name="Matsushita K."/>
        </authorList>
    </citation>
    <scope>NUCLEOTIDE SEQUENCE [LARGE SCALE GENOMIC DNA]</scope>
    <source>
        <strain evidence="2 3">NBRC 3257</strain>
    </source>
</reference>
<proteinExistence type="predicted"/>
<evidence type="ECO:0000313" key="3">
    <source>
        <dbReference type="Proteomes" id="UP000018209"/>
    </source>
</evidence>
<name>A0ABQ0IZS3_GLUTH</name>
<evidence type="ECO:0000256" key="1">
    <source>
        <dbReference type="SAM" id="MobiDB-lite"/>
    </source>
</evidence>
<organism evidence="2 3">
    <name type="scientific">Gluconobacter thailandicus NBRC 3257</name>
    <dbReference type="NCBI Taxonomy" id="1381097"/>
    <lineage>
        <taxon>Bacteria</taxon>
        <taxon>Pseudomonadati</taxon>
        <taxon>Pseudomonadota</taxon>
        <taxon>Alphaproteobacteria</taxon>
        <taxon>Acetobacterales</taxon>
        <taxon>Acetobacteraceae</taxon>
        <taxon>Gluconobacter</taxon>
    </lineage>
</organism>
<evidence type="ECO:0008006" key="4">
    <source>
        <dbReference type="Google" id="ProtNLM"/>
    </source>
</evidence>
<gene>
    <name evidence="2" type="ORF">NBRC3257_2702</name>
</gene>
<evidence type="ECO:0000313" key="2">
    <source>
        <dbReference type="EMBL" id="GAD27704.1"/>
    </source>
</evidence>
<dbReference type="Proteomes" id="UP000018209">
    <property type="component" value="Unassembled WGS sequence"/>
</dbReference>